<dbReference type="GO" id="GO:0043565">
    <property type="term" value="F:sequence-specific DNA binding"/>
    <property type="evidence" value="ECO:0007669"/>
    <property type="project" value="InterPro"/>
</dbReference>
<dbReference type="PANTHER" id="PTHR43280:SF2">
    <property type="entry name" value="HTH-TYPE TRANSCRIPTIONAL REGULATOR EXSA"/>
    <property type="match status" value="1"/>
</dbReference>
<dbReference type="InterPro" id="IPR037923">
    <property type="entry name" value="HTH-like"/>
</dbReference>
<dbReference type="SMART" id="SM00342">
    <property type="entry name" value="HTH_ARAC"/>
    <property type="match status" value="1"/>
</dbReference>
<protein>
    <submittedName>
        <fullName evidence="5">AraC-type DNA-binding protein</fullName>
    </submittedName>
</protein>
<dbReference type="AlphaFoldDB" id="A0A1I5FZ23"/>
<keyword evidence="2 5" id="KW-0238">DNA-binding</keyword>
<evidence type="ECO:0000256" key="2">
    <source>
        <dbReference type="ARBA" id="ARBA00023125"/>
    </source>
</evidence>
<evidence type="ECO:0000313" key="5">
    <source>
        <dbReference type="EMBL" id="SFO28883.1"/>
    </source>
</evidence>
<feature type="domain" description="HTH araC/xylS-type" evidence="4">
    <location>
        <begin position="195"/>
        <end position="293"/>
    </location>
</feature>
<dbReference type="PROSITE" id="PS01124">
    <property type="entry name" value="HTH_ARAC_FAMILY_2"/>
    <property type="match status" value="1"/>
</dbReference>
<keyword evidence="3" id="KW-0804">Transcription</keyword>
<keyword evidence="1" id="KW-0805">Transcription regulation</keyword>
<evidence type="ECO:0000259" key="4">
    <source>
        <dbReference type="PROSITE" id="PS01124"/>
    </source>
</evidence>
<accession>A0A1I5FZ23</accession>
<dbReference type="InterPro" id="IPR018060">
    <property type="entry name" value="HTH_AraC"/>
</dbReference>
<dbReference type="Gene3D" id="1.10.10.60">
    <property type="entry name" value="Homeodomain-like"/>
    <property type="match status" value="1"/>
</dbReference>
<dbReference type="PANTHER" id="PTHR43280">
    <property type="entry name" value="ARAC-FAMILY TRANSCRIPTIONAL REGULATOR"/>
    <property type="match status" value="1"/>
</dbReference>
<dbReference type="EMBL" id="FOWD01000016">
    <property type="protein sequence ID" value="SFO28883.1"/>
    <property type="molecule type" value="Genomic_DNA"/>
</dbReference>
<organism evidence="5 6">
    <name type="scientific">Anaerocolumna aminovalerica</name>
    <dbReference type="NCBI Taxonomy" id="1527"/>
    <lineage>
        <taxon>Bacteria</taxon>
        <taxon>Bacillati</taxon>
        <taxon>Bacillota</taxon>
        <taxon>Clostridia</taxon>
        <taxon>Lachnospirales</taxon>
        <taxon>Lachnospiraceae</taxon>
        <taxon>Anaerocolumna</taxon>
    </lineage>
</organism>
<dbReference type="STRING" id="1527.SAMN04489757_11676"/>
<dbReference type="InterPro" id="IPR014710">
    <property type="entry name" value="RmlC-like_jellyroll"/>
</dbReference>
<dbReference type="Proteomes" id="UP000198806">
    <property type="component" value="Unassembled WGS sequence"/>
</dbReference>
<evidence type="ECO:0000256" key="1">
    <source>
        <dbReference type="ARBA" id="ARBA00023015"/>
    </source>
</evidence>
<sequence length="310" mass="35644">MAYVSTKLKREIEIHEIITIHYFEYMKNFEFKGEAHDFWEFLYVDKGTVLVRADDRQYQLETGDIIFHKPNEFHSIKSIGEKAPNLVAISFLSPSPAMSFFMERVTSLSSPEKTLIAQIIAEARAAFTTPLHIPSVEEVVLSDYAPFGSHQLISLYLELFLIQVKRNHFSAEKDNNEIPTLSTSKEGSAKSNMFEQIIQYMELHICEQLKIPDICKAFSISHSTLHSLFRKNKNCGVIEYFSNMKIERSKEIIRDGNMNLTEISHFLSYNSLQHFSNQFKKATGMSPMEYSSSVKGISQALNKKLLNFPM</sequence>
<keyword evidence="6" id="KW-1185">Reference proteome</keyword>
<reference evidence="5 6" key="1">
    <citation type="submission" date="2016-10" db="EMBL/GenBank/DDBJ databases">
        <authorList>
            <person name="de Groot N.N."/>
        </authorList>
    </citation>
    <scope>NUCLEOTIDE SEQUENCE [LARGE SCALE GENOMIC DNA]</scope>
    <source>
        <strain evidence="5 6">DSM 1283</strain>
    </source>
</reference>
<dbReference type="OrthoDB" id="249627at2"/>
<dbReference type="GO" id="GO:0003700">
    <property type="term" value="F:DNA-binding transcription factor activity"/>
    <property type="evidence" value="ECO:0007669"/>
    <property type="project" value="InterPro"/>
</dbReference>
<dbReference type="Gene3D" id="2.60.120.10">
    <property type="entry name" value="Jelly Rolls"/>
    <property type="match status" value="1"/>
</dbReference>
<evidence type="ECO:0000313" key="6">
    <source>
        <dbReference type="Proteomes" id="UP000198806"/>
    </source>
</evidence>
<dbReference type="Pfam" id="PF02311">
    <property type="entry name" value="AraC_binding"/>
    <property type="match status" value="1"/>
</dbReference>
<evidence type="ECO:0000256" key="3">
    <source>
        <dbReference type="ARBA" id="ARBA00023163"/>
    </source>
</evidence>
<dbReference type="Pfam" id="PF12833">
    <property type="entry name" value="HTH_18"/>
    <property type="match status" value="1"/>
</dbReference>
<dbReference type="InterPro" id="IPR003313">
    <property type="entry name" value="AraC-bd"/>
</dbReference>
<dbReference type="SUPFAM" id="SSF51215">
    <property type="entry name" value="Regulatory protein AraC"/>
    <property type="match status" value="1"/>
</dbReference>
<name>A0A1I5FZ23_9FIRM</name>
<proteinExistence type="predicted"/>
<dbReference type="SUPFAM" id="SSF46689">
    <property type="entry name" value="Homeodomain-like"/>
    <property type="match status" value="1"/>
</dbReference>
<dbReference type="RefSeq" id="WP_091686808.1">
    <property type="nucleotide sequence ID" value="NZ_BAABFM010000020.1"/>
</dbReference>
<gene>
    <name evidence="5" type="ORF">SAMN04489757_11676</name>
</gene>
<dbReference type="InterPro" id="IPR009057">
    <property type="entry name" value="Homeodomain-like_sf"/>
</dbReference>